<protein>
    <recommendedName>
        <fullName evidence="5">Lipoprotein</fullName>
    </recommendedName>
</protein>
<feature type="compositionally biased region" description="Acidic residues" evidence="1">
    <location>
        <begin position="131"/>
        <end position="164"/>
    </location>
</feature>
<proteinExistence type="predicted"/>
<sequence>MKRAVFLLTLAAAQPAAALADTSTYHARWHEAVSVVKEGLAYDAEAIAAFDAGNQQGVCLALVGAADAFGKAVEEMTAIRDGVGADESLTPEERAEFDGLSEHIDITSENFTDTGLSFVSQCQQAAPAAEQYEEEYYEEDDADYYDEEADEEGYYYQEYEGDWE</sequence>
<feature type="chain" id="PRO_5001577814" description="Lipoprotein" evidence="2">
    <location>
        <begin position="21"/>
        <end position="164"/>
    </location>
</feature>
<evidence type="ECO:0000313" key="4">
    <source>
        <dbReference type="Proteomes" id="UP000025061"/>
    </source>
</evidence>
<feature type="signal peptide" evidence="2">
    <location>
        <begin position="1"/>
        <end position="20"/>
    </location>
</feature>
<dbReference type="Proteomes" id="UP000025061">
    <property type="component" value="Unassembled WGS sequence"/>
</dbReference>
<accession>A0A059FZ84</accession>
<reference evidence="3 4" key="1">
    <citation type="submission" date="2013-04" db="EMBL/GenBank/DDBJ databases">
        <title>Hyphomonas hirschiana VP5 Genome Sequencing.</title>
        <authorList>
            <person name="Lai Q."/>
            <person name="Shao Z."/>
        </authorList>
    </citation>
    <scope>NUCLEOTIDE SEQUENCE [LARGE SCALE GENOMIC DNA]</scope>
    <source>
        <strain evidence="3 4">VP5</strain>
    </source>
</reference>
<evidence type="ECO:0000256" key="2">
    <source>
        <dbReference type="SAM" id="SignalP"/>
    </source>
</evidence>
<dbReference type="AlphaFoldDB" id="A0A059FZ84"/>
<dbReference type="EMBL" id="ARYI01000002">
    <property type="protein sequence ID" value="KCZ95825.1"/>
    <property type="molecule type" value="Genomic_DNA"/>
</dbReference>
<gene>
    <name evidence="3" type="ORF">HHI_03602</name>
</gene>
<dbReference type="PATRIC" id="fig|1280951.3.peg.732"/>
<name>A0A059FZ84_9PROT</name>
<organism evidence="3 4">
    <name type="scientific">Hyphomonas hirschiana VP5</name>
    <dbReference type="NCBI Taxonomy" id="1280951"/>
    <lineage>
        <taxon>Bacteria</taxon>
        <taxon>Pseudomonadati</taxon>
        <taxon>Pseudomonadota</taxon>
        <taxon>Alphaproteobacteria</taxon>
        <taxon>Hyphomonadales</taxon>
        <taxon>Hyphomonadaceae</taxon>
        <taxon>Hyphomonas</taxon>
    </lineage>
</organism>
<evidence type="ECO:0008006" key="5">
    <source>
        <dbReference type="Google" id="ProtNLM"/>
    </source>
</evidence>
<comment type="caution">
    <text evidence="3">The sequence shown here is derived from an EMBL/GenBank/DDBJ whole genome shotgun (WGS) entry which is preliminary data.</text>
</comment>
<evidence type="ECO:0000256" key="1">
    <source>
        <dbReference type="SAM" id="MobiDB-lite"/>
    </source>
</evidence>
<keyword evidence="4" id="KW-1185">Reference proteome</keyword>
<dbReference type="RefSeq" id="WP_035590539.1">
    <property type="nucleotide sequence ID" value="NZ_ARYI01000002.1"/>
</dbReference>
<evidence type="ECO:0000313" key="3">
    <source>
        <dbReference type="EMBL" id="KCZ95825.1"/>
    </source>
</evidence>
<keyword evidence="2" id="KW-0732">Signal</keyword>
<feature type="region of interest" description="Disordered" evidence="1">
    <location>
        <begin position="127"/>
        <end position="164"/>
    </location>
</feature>